<protein>
    <submittedName>
        <fullName evidence="1">Uncharacterized protein</fullName>
    </submittedName>
</protein>
<name>A0A5S5ME88_9BACT</name>
<proteinExistence type="predicted"/>
<evidence type="ECO:0000313" key="2">
    <source>
        <dbReference type="Proteomes" id="UP000321899"/>
    </source>
</evidence>
<dbReference type="Proteomes" id="UP000321899">
    <property type="component" value="Unassembled WGS sequence"/>
</dbReference>
<evidence type="ECO:0000313" key="1">
    <source>
        <dbReference type="EMBL" id="TYT74024.1"/>
    </source>
</evidence>
<keyword evidence="2" id="KW-1185">Reference proteome</keyword>
<organism evidence="1 2">
    <name type="scientific">Desulfobotulus mexicanus</name>
    <dbReference type="NCBI Taxonomy" id="2586642"/>
    <lineage>
        <taxon>Bacteria</taxon>
        <taxon>Pseudomonadati</taxon>
        <taxon>Thermodesulfobacteriota</taxon>
        <taxon>Desulfobacteria</taxon>
        <taxon>Desulfobacterales</taxon>
        <taxon>Desulfobacteraceae</taxon>
        <taxon>Desulfobotulus</taxon>
    </lineage>
</organism>
<sequence>MSSHSRMLLLPELHSERTRSNAAFNKFHTDIKNFTLIPEDTQQIAGYVEGLKNECPEAKISQHVIYCFGNQGFKVFDIDKG</sequence>
<accession>A0A5S5ME88</accession>
<gene>
    <name evidence="1" type="ORF">FIM25_12105</name>
</gene>
<dbReference type="AlphaFoldDB" id="A0A5S5ME88"/>
<comment type="caution">
    <text evidence="1">The sequence shown here is derived from an EMBL/GenBank/DDBJ whole genome shotgun (WGS) entry which is preliminary data.</text>
</comment>
<dbReference type="EMBL" id="VDMB01000016">
    <property type="protein sequence ID" value="TYT74024.1"/>
    <property type="molecule type" value="Genomic_DNA"/>
</dbReference>
<reference evidence="1 2" key="1">
    <citation type="submission" date="2019-06" db="EMBL/GenBank/DDBJ databases">
        <title>Desulfobotulus mexicanus sp. nov., a novel sulfate-reducing bacterium isolated from the sediment of an alkaline crater lake in Mexico.</title>
        <authorList>
            <person name="Hirschler-Rea A."/>
        </authorList>
    </citation>
    <scope>NUCLEOTIDE SEQUENCE [LARGE SCALE GENOMIC DNA]</scope>
    <source>
        <strain evidence="1 2">PAR22N</strain>
    </source>
</reference>